<organism evidence="1 2">
    <name type="scientific">Pararge aegeria aegeria</name>
    <dbReference type="NCBI Taxonomy" id="348720"/>
    <lineage>
        <taxon>Eukaryota</taxon>
        <taxon>Metazoa</taxon>
        <taxon>Ecdysozoa</taxon>
        <taxon>Arthropoda</taxon>
        <taxon>Hexapoda</taxon>
        <taxon>Insecta</taxon>
        <taxon>Pterygota</taxon>
        <taxon>Neoptera</taxon>
        <taxon>Endopterygota</taxon>
        <taxon>Lepidoptera</taxon>
        <taxon>Glossata</taxon>
        <taxon>Ditrysia</taxon>
        <taxon>Papilionoidea</taxon>
        <taxon>Nymphalidae</taxon>
        <taxon>Satyrinae</taxon>
        <taxon>Satyrini</taxon>
        <taxon>Parargina</taxon>
        <taxon>Pararge</taxon>
    </lineage>
</organism>
<gene>
    <name evidence="1" type="primary">jg15271</name>
    <name evidence="1" type="ORF">PAEG_LOCUS8504</name>
</gene>
<dbReference type="AlphaFoldDB" id="A0A8S4R417"/>
<proteinExistence type="predicted"/>
<dbReference type="Proteomes" id="UP000838756">
    <property type="component" value="Unassembled WGS sequence"/>
</dbReference>
<name>A0A8S4R417_9NEOP</name>
<reference evidence="1" key="1">
    <citation type="submission" date="2022-03" db="EMBL/GenBank/DDBJ databases">
        <authorList>
            <person name="Lindestad O."/>
        </authorList>
    </citation>
    <scope>NUCLEOTIDE SEQUENCE</scope>
</reference>
<protein>
    <submittedName>
        <fullName evidence="1">Jg15271 protein</fullName>
    </submittedName>
</protein>
<dbReference type="EMBL" id="CAKXAJ010024664">
    <property type="protein sequence ID" value="CAH2229004.1"/>
    <property type="molecule type" value="Genomic_DNA"/>
</dbReference>
<comment type="caution">
    <text evidence="1">The sequence shown here is derived from an EMBL/GenBank/DDBJ whole genome shotgun (WGS) entry which is preliminary data.</text>
</comment>
<evidence type="ECO:0000313" key="1">
    <source>
        <dbReference type="EMBL" id="CAH2229004.1"/>
    </source>
</evidence>
<sequence>MSTKERLLLDIDLSFKGSEFCGIVMRLPKNRLILSVNPIGCLPTLRLPSRLCHSSTLASQTSFDFLSYVLDKLNFKIYDSLSYFNNNGSSTNLLIIYLITYEHTYVYRLQSASEPFNKALNSTRRTEPDLITIDNERLQHQCREG</sequence>
<evidence type="ECO:0000313" key="2">
    <source>
        <dbReference type="Proteomes" id="UP000838756"/>
    </source>
</evidence>
<keyword evidence="2" id="KW-1185">Reference proteome</keyword>
<accession>A0A8S4R417</accession>